<dbReference type="OrthoDB" id="6745314at2759"/>
<accession>A0A834M994</accession>
<gene>
    <name evidence="2" type="ORF">GWI33_011776</name>
</gene>
<keyword evidence="3" id="KW-1185">Reference proteome</keyword>
<evidence type="ECO:0000313" key="3">
    <source>
        <dbReference type="Proteomes" id="UP000625711"/>
    </source>
</evidence>
<name>A0A834M994_RHYFE</name>
<proteinExistence type="predicted"/>
<sequence>MAELMKRIQCDPKLSTIVAAVSYTLLTVCSAASLFYYHTSVVNNEFDHFQSLGYLFMIANGLAGFTEFFDEDSFYP</sequence>
<dbReference type="AlphaFoldDB" id="A0A834M994"/>
<feature type="transmembrane region" description="Helical" evidence="1">
    <location>
        <begin position="14"/>
        <end position="37"/>
    </location>
</feature>
<evidence type="ECO:0000256" key="1">
    <source>
        <dbReference type="SAM" id="Phobius"/>
    </source>
</evidence>
<reference evidence="2" key="1">
    <citation type="submission" date="2020-08" db="EMBL/GenBank/DDBJ databases">
        <title>Genome sequencing and assembly of the red palm weevil Rhynchophorus ferrugineus.</title>
        <authorList>
            <person name="Dias G.B."/>
            <person name="Bergman C.M."/>
            <person name="Manee M."/>
        </authorList>
    </citation>
    <scope>NUCLEOTIDE SEQUENCE</scope>
    <source>
        <strain evidence="2">AA-2017</strain>
        <tissue evidence="2">Whole larva</tissue>
    </source>
</reference>
<keyword evidence="1" id="KW-0812">Transmembrane</keyword>
<organism evidence="2 3">
    <name type="scientific">Rhynchophorus ferrugineus</name>
    <name type="common">Red palm weevil</name>
    <name type="synonym">Curculio ferrugineus</name>
    <dbReference type="NCBI Taxonomy" id="354439"/>
    <lineage>
        <taxon>Eukaryota</taxon>
        <taxon>Metazoa</taxon>
        <taxon>Ecdysozoa</taxon>
        <taxon>Arthropoda</taxon>
        <taxon>Hexapoda</taxon>
        <taxon>Insecta</taxon>
        <taxon>Pterygota</taxon>
        <taxon>Neoptera</taxon>
        <taxon>Endopterygota</taxon>
        <taxon>Coleoptera</taxon>
        <taxon>Polyphaga</taxon>
        <taxon>Cucujiformia</taxon>
        <taxon>Curculionidae</taxon>
        <taxon>Dryophthorinae</taxon>
        <taxon>Rhynchophorus</taxon>
    </lineage>
</organism>
<feature type="transmembrane region" description="Helical" evidence="1">
    <location>
        <begin position="49"/>
        <end position="69"/>
    </location>
</feature>
<protein>
    <submittedName>
        <fullName evidence="2">Uncharacterized protein</fullName>
    </submittedName>
</protein>
<comment type="caution">
    <text evidence="2">The sequence shown here is derived from an EMBL/GenBank/DDBJ whole genome shotgun (WGS) entry which is preliminary data.</text>
</comment>
<dbReference type="Proteomes" id="UP000625711">
    <property type="component" value="Unassembled WGS sequence"/>
</dbReference>
<feature type="non-terminal residue" evidence="2">
    <location>
        <position position="1"/>
    </location>
</feature>
<keyword evidence="1" id="KW-1133">Transmembrane helix</keyword>
<evidence type="ECO:0000313" key="2">
    <source>
        <dbReference type="EMBL" id="KAF7275413.1"/>
    </source>
</evidence>
<keyword evidence="1" id="KW-0472">Membrane</keyword>
<dbReference type="EMBL" id="JAACXV010010547">
    <property type="protein sequence ID" value="KAF7275413.1"/>
    <property type="molecule type" value="Genomic_DNA"/>
</dbReference>